<dbReference type="Pfam" id="PF16848">
    <property type="entry name" value="SoDot-IcmSS"/>
    <property type="match status" value="2"/>
</dbReference>
<feature type="region of interest" description="Disordered" evidence="1">
    <location>
        <begin position="418"/>
        <end position="447"/>
    </location>
</feature>
<gene>
    <name evidence="2" type="ORF">EP47_09790</name>
</gene>
<reference evidence="2 3" key="1">
    <citation type="submission" date="2014-05" db="EMBL/GenBank/DDBJ databases">
        <authorList>
            <person name="Rizzardi K."/>
            <person name="Winiecka-Krusnell J."/>
            <person name="Ramliden M."/>
            <person name="Alm E."/>
            <person name="Andersson S."/>
            <person name="Byfors S."/>
        </authorList>
    </citation>
    <scope>NUCLEOTIDE SEQUENCE [LARGE SCALE GENOMIC DNA]</scope>
    <source>
        <strain evidence="2 3">LEGN</strain>
    </source>
</reference>
<dbReference type="InterPro" id="IPR031758">
    <property type="entry name" value="SoDot-IcmSS"/>
</dbReference>
<protein>
    <submittedName>
        <fullName evidence="2">Type IV secretion protein Dot</fullName>
    </submittedName>
</protein>
<proteinExistence type="predicted"/>
<dbReference type="RefSeq" id="WP_035891249.1">
    <property type="nucleotide sequence ID" value="NZ_JNCF01000077.1"/>
</dbReference>
<dbReference type="AlphaFoldDB" id="A0A0A2SSG2"/>
<accession>A0A0A2SSG2</accession>
<comment type="caution">
    <text evidence="2">The sequence shown here is derived from an EMBL/GenBank/DDBJ whole genome shotgun (WGS) entry which is preliminary data.</text>
</comment>
<evidence type="ECO:0000256" key="1">
    <source>
        <dbReference type="SAM" id="MobiDB-lite"/>
    </source>
</evidence>
<evidence type="ECO:0000313" key="3">
    <source>
        <dbReference type="Proteomes" id="UP000054422"/>
    </source>
</evidence>
<dbReference type="Proteomes" id="UP000054422">
    <property type="component" value="Unassembled WGS sequence"/>
</dbReference>
<dbReference type="Gene3D" id="1.20.1440.330">
    <property type="match status" value="2"/>
</dbReference>
<dbReference type="InterPro" id="IPR044887">
    <property type="entry name" value="SoDot-IcmSS_sf"/>
</dbReference>
<keyword evidence="3" id="KW-1185">Reference proteome</keyword>
<sequence>MTFVLREFEDLKKHFNDTVDIILQREDKKKIEELPSPRKEEIQFLQSVLTKLEDRLSQHQPQPKSLKPYATVFYGAMLLICRDIENKLGYMERKENSLLYTRLMDGMGITDSNLPLPNQYIIFYKELNKLLSFIYVDNDSRKGLKQEHFLQKLSLKELSDFVKLSFLQEERAEKNALAKLTADGKSKIDANTFQVVKTIDASILEPFKSWPEMKEALHKLILEEFSDKNVANFSKLEKKNQDRAAQLQFLHTLAEQLDNIPEQNLASLEKIAILAGAMYIVRGQIAIEYSKAPLSNNELSGSIIHTGLTKILHANAESYEDIEVFITAANRFIRHMTIERPESSNRSITKEAIREKHLFSEITGFNLSSVLPLIQEMIKTCRSEALDACVIKRHEELEALKPKSQKSSITGTISGYVGNWWGSKKPTSATSEHEEDEEAQKSSVPSV</sequence>
<name>A0A0A2SSG2_9GAMM</name>
<organism evidence="2 3">
    <name type="scientific">Legionella norrlandica</name>
    <dbReference type="NCBI Taxonomy" id="1498499"/>
    <lineage>
        <taxon>Bacteria</taxon>
        <taxon>Pseudomonadati</taxon>
        <taxon>Pseudomonadota</taxon>
        <taxon>Gammaproteobacteria</taxon>
        <taxon>Legionellales</taxon>
        <taxon>Legionellaceae</taxon>
        <taxon>Legionella</taxon>
    </lineage>
</organism>
<dbReference type="EMBL" id="JNCF01000077">
    <property type="protein sequence ID" value="KGP62349.1"/>
    <property type="molecule type" value="Genomic_DNA"/>
</dbReference>
<evidence type="ECO:0000313" key="2">
    <source>
        <dbReference type="EMBL" id="KGP62349.1"/>
    </source>
</evidence>